<dbReference type="PANTHER" id="PTHR13847:SF289">
    <property type="entry name" value="GLYCINE OXIDASE"/>
    <property type="match status" value="1"/>
</dbReference>
<comment type="caution">
    <text evidence="3">The sequence shown here is derived from an EMBL/GenBank/DDBJ whole genome shotgun (WGS) entry which is preliminary data.</text>
</comment>
<dbReference type="EMBL" id="FOSK01000006">
    <property type="protein sequence ID" value="SFK58181.1"/>
    <property type="molecule type" value="Genomic_DNA"/>
</dbReference>
<evidence type="ECO:0000313" key="3">
    <source>
        <dbReference type="EMBL" id="SFK58181.1"/>
    </source>
</evidence>
<organism evidence="3 4">
    <name type="scientific">Pseudovibrio ascidiaceicola</name>
    <dbReference type="NCBI Taxonomy" id="285279"/>
    <lineage>
        <taxon>Bacteria</taxon>
        <taxon>Pseudomonadati</taxon>
        <taxon>Pseudomonadota</taxon>
        <taxon>Alphaproteobacteria</taxon>
        <taxon>Hyphomicrobiales</taxon>
        <taxon>Stappiaceae</taxon>
        <taxon>Pseudovibrio</taxon>
    </lineage>
</organism>
<dbReference type="Pfam" id="PF01266">
    <property type="entry name" value="DAO"/>
    <property type="match status" value="1"/>
</dbReference>
<gene>
    <name evidence="3" type="ORF">SAMN04488518_106325</name>
</gene>
<evidence type="ECO:0000313" key="4">
    <source>
        <dbReference type="Proteomes" id="UP000199598"/>
    </source>
</evidence>
<evidence type="ECO:0000256" key="1">
    <source>
        <dbReference type="ARBA" id="ARBA00023002"/>
    </source>
</evidence>
<feature type="domain" description="FAD dependent oxidoreductase" evidence="2">
    <location>
        <begin position="4"/>
        <end position="393"/>
    </location>
</feature>
<dbReference type="InterPro" id="IPR036188">
    <property type="entry name" value="FAD/NAD-bd_sf"/>
</dbReference>
<sequence>MRHIHVIGAGVVGLATALRLQQGGHKVALIDRNGPGEMASRGNAAGIAWTDVAPLASKGIWRKIPGWLLDPLGPLSVRPAYALKILPWMLRFSRASLPDKLKNSVLGKAAINKASLPAWERLWQASGTRHHVFMKGCLEVYTEQSQIEGVRSEWQKQRDHGIEVQELTGDEIRELEPDFSEHVVGGALVPGWMTVDDPHALCLSLAQEFERNGGKILKSSVSHVQPQGDHIVLHREGEEQILSDHVVIACGAWSKTLAAQLGDKVPLETERGYNTTFSEPNVALKHAVMVPGLGFAVTQLSHGLRIGGAVEFGGLEMEANWKRADAMAEKASRLLPGLNRENGIRWMGHRPSMPDTLPVIGHSKQSDRVTYAFGHGHHGLTQAAITAELVSDLICGETPKIDCTLYSAQRF</sequence>
<keyword evidence="1" id="KW-0560">Oxidoreductase</keyword>
<dbReference type="Proteomes" id="UP000199598">
    <property type="component" value="Unassembled WGS sequence"/>
</dbReference>
<dbReference type="InterPro" id="IPR006076">
    <property type="entry name" value="FAD-dep_OxRdtase"/>
</dbReference>
<dbReference type="SUPFAM" id="SSF51905">
    <property type="entry name" value="FAD/NAD(P)-binding domain"/>
    <property type="match status" value="1"/>
</dbReference>
<dbReference type="RefSeq" id="WP_093520201.1">
    <property type="nucleotide sequence ID" value="NZ_FOSK01000006.1"/>
</dbReference>
<accession>A0A1I4AQL0</accession>
<dbReference type="Gene3D" id="3.50.50.60">
    <property type="entry name" value="FAD/NAD(P)-binding domain"/>
    <property type="match status" value="2"/>
</dbReference>
<keyword evidence="4" id="KW-1185">Reference proteome</keyword>
<dbReference type="PANTHER" id="PTHR13847">
    <property type="entry name" value="SARCOSINE DEHYDROGENASE-RELATED"/>
    <property type="match status" value="1"/>
</dbReference>
<evidence type="ECO:0000259" key="2">
    <source>
        <dbReference type="Pfam" id="PF01266"/>
    </source>
</evidence>
<name>A0A1I4AQL0_9HYPH</name>
<protein>
    <submittedName>
        <fullName evidence="3">D-amino-acid dehydrogenase</fullName>
    </submittedName>
</protein>
<dbReference type="SUPFAM" id="SSF54373">
    <property type="entry name" value="FAD-linked reductases, C-terminal domain"/>
    <property type="match status" value="1"/>
</dbReference>
<dbReference type="Gene3D" id="3.30.9.10">
    <property type="entry name" value="D-Amino Acid Oxidase, subunit A, domain 2"/>
    <property type="match status" value="1"/>
</dbReference>
<proteinExistence type="predicted"/>
<reference evidence="3 4" key="1">
    <citation type="submission" date="2016-10" db="EMBL/GenBank/DDBJ databases">
        <authorList>
            <person name="Varghese N."/>
            <person name="Submissions S."/>
        </authorList>
    </citation>
    <scope>NUCLEOTIDE SEQUENCE [LARGE SCALE GENOMIC DNA]</scope>
    <source>
        <strain evidence="3 4">DSM 16392</strain>
    </source>
</reference>